<gene>
    <name evidence="1" type="ORF">R3P38DRAFT_3175560</name>
</gene>
<sequence length="194" mass="21965">MHALLTSLVFIDPRSCVVPVRISILIDLWWVDVSTFDLRAFMLLQSPSLIIGRVYAVDSEPRLVLVNTLTPNSRYGRSYPIVEAHMTPLVHAHDLYDTHVRVTHRDQRGSLTTTFFCCYFRCCSNLTLNRSLGVRGEVLIARMARDDIFQLDDFRPTDYTLADHVATVLAPKLRAYQEDGTPVGSFGTVFPGTF</sequence>
<evidence type="ECO:0000313" key="2">
    <source>
        <dbReference type="Proteomes" id="UP001362999"/>
    </source>
</evidence>
<dbReference type="AlphaFoldDB" id="A0AAW0D172"/>
<dbReference type="EMBL" id="JAWWNJ010000010">
    <property type="protein sequence ID" value="KAK7046277.1"/>
    <property type="molecule type" value="Genomic_DNA"/>
</dbReference>
<protein>
    <submittedName>
        <fullName evidence="1">Uncharacterized protein</fullName>
    </submittedName>
</protein>
<reference evidence="1 2" key="1">
    <citation type="journal article" date="2024" name="J Genomics">
        <title>Draft genome sequencing and assembly of Favolaschia claudopus CIRM-BRFM 2984 isolated from oak limbs.</title>
        <authorList>
            <person name="Navarro D."/>
            <person name="Drula E."/>
            <person name="Chaduli D."/>
            <person name="Cazenave R."/>
            <person name="Ahrendt S."/>
            <person name="Wang J."/>
            <person name="Lipzen A."/>
            <person name="Daum C."/>
            <person name="Barry K."/>
            <person name="Grigoriev I.V."/>
            <person name="Favel A."/>
            <person name="Rosso M.N."/>
            <person name="Martin F."/>
        </authorList>
    </citation>
    <scope>NUCLEOTIDE SEQUENCE [LARGE SCALE GENOMIC DNA]</scope>
    <source>
        <strain evidence="1 2">CIRM-BRFM 2984</strain>
    </source>
</reference>
<dbReference type="Proteomes" id="UP001362999">
    <property type="component" value="Unassembled WGS sequence"/>
</dbReference>
<evidence type="ECO:0000313" key="1">
    <source>
        <dbReference type="EMBL" id="KAK7046277.1"/>
    </source>
</evidence>
<organism evidence="1 2">
    <name type="scientific">Favolaschia claudopus</name>
    <dbReference type="NCBI Taxonomy" id="2862362"/>
    <lineage>
        <taxon>Eukaryota</taxon>
        <taxon>Fungi</taxon>
        <taxon>Dikarya</taxon>
        <taxon>Basidiomycota</taxon>
        <taxon>Agaricomycotina</taxon>
        <taxon>Agaricomycetes</taxon>
        <taxon>Agaricomycetidae</taxon>
        <taxon>Agaricales</taxon>
        <taxon>Marasmiineae</taxon>
        <taxon>Mycenaceae</taxon>
        <taxon>Favolaschia</taxon>
    </lineage>
</organism>
<proteinExistence type="predicted"/>
<comment type="caution">
    <text evidence="1">The sequence shown here is derived from an EMBL/GenBank/DDBJ whole genome shotgun (WGS) entry which is preliminary data.</text>
</comment>
<keyword evidence="2" id="KW-1185">Reference proteome</keyword>
<name>A0AAW0D172_9AGAR</name>
<accession>A0AAW0D172</accession>